<dbReference type="EMBL" id="QTSX02003554">
    <property type="protein sequence ID" value="KAJ9070979.1"/>
    <property type="molecule type" value="Genomic_DNA"/>
</dbReference>
<reference evidence="1" key="1">
    <citation type="submission" date="2022-04" db="EMBL/GenBank/DDBJ databases">
        <title>Genome of the entomopathogenic fungus Entomophthora muscae.</title>
        <authorList>
            <person name="Elya C."/>
            <person name="Lovett B.R."/>
            <person name="Lee E."/>
            <person name="Macias A.M."/>
            <person name="Hajek A.E."/>
            <person name="De Bivort B.L."/>
            <person name="Kasson M.T."/>
            <person name="De Fine Licht H.H."/>
            <person name="Stajich J.E."/>
        </authorList>
    </citation>
    <scope>NUCLEOTIDE SEQUENCE</scope>
    <source>
        <strain evidence="1">Berkeley</strain>
    </source>
</reference>
<protein>
    <submittedName>
        <fullName evidence="1">Uncharacterized protein</fullName>
    </submittedName>
</protein>
<organism evidence="1 2">
    <name type="scientific">Entomophthora muscae</name>
    <dbReference type="NCBI Taxonomy" id="34485"/>
    <lineage>
        <taxon>Eukaryota</taxon>
        <taxon>Fungi</taxon>
        <taxon>Fungi incertae sedis</taxon>
        <taxon>Zoopagomycota</taxon>
        <taxon>Entomophthoromycotina</taxon>
        <taxon>Entomophthoromycetes</taxon>
        <taxon>Entomophthorales</taxon>
        <taxon>Entomophthoraceae</taxon>
        <taxon>Entomophthora</taxon>
    </lineage>
</organism>
<evidence type="ECO:0000313" key="1">
    <source>
        <dbReference type="EMBL" id="KAJ9070979.1"/>
    </source>
</evidence>
<evidence type="ECO:0000313" key="2">
    <source>
        <dbReference type="Proteomes" id="UP001165960"/>
    </source>
</evidence>
<keyword evidence="2" id="KW-1185">Reference proteome</keyword>
<proteinExistence type="predicted"/>
<comment type="caution">
    <text evidence="1">The sequence shown here is derived from an EMBL/GenBank/DDBJ whole genome shotgun (WGS) entry which is preliminary data.</text>
</comment>
<name>A0ACC2T8U9_9FUNG</name>
<accession>A0ACC2T8U9</accession>
<dbReference type="Proteomes" id="UP001165960">
    <property type="component" value="Unassembled WGS sequence"/>
</dbReference>
<sequence>MLVVNHQFYVDLGETASYYPVISVITAEDFKFCLDYSQFESELMATGNNCDTRHHAIISLLDIRQGSHNLQAYTDKFLKLKARNQLEDKLSAILYR</sequence>
<gene>
    <name evidence="1" type="ORF">DSO57_1001753</name>
</gene>